<evidence type="ECO:0000259" key="7">
    <source>
        <dbReference type="Pfam" id="PF00881"/>
    </source>
</evidence>
<feature type="region of interest" description="Disordered" evidence="6">
    <location>
        <begin position="156"/>
        <end position="176"/>
    </location>
</feature>
<dbReference type="SUPFAM" id="SSF55469">
    <property type="entry name" value="FMN-dependent nitroreductase-like"/>
    <property type="match status" value="1"/>
</dbReference>
<keyword evidence="9" id="KW-1185">Reference proteome</keyword>
<feature type="compositionally biased region" description="Acidic residues" evidence="6">
    <location>
        <begin position="156"/>
        <end position="167"/>
    </location>
</feature>
<comment type="caution">
    <text evidence="8">The sequence shown here is derived from an EMBL/GenBank/DDBJ whole genome shotgun (WGS) entry which is preliminary data.</text>
</comment>
<gene>
    <name evidence="8" type="ORF">FRC53_01775</name>
</gene>
<dbReference type="PANTHER" id="PTHR43673">
    <property type="entry name" value="NAD(P)H NITROREDUCTASE YDGI-RELATED"/>
    <property type="match status" value="1"/>
</dbReference>
<organism evidence="8 9">
    <name type="scientific">Candidatus Pseudoramibacter fermentans</name>
    <dbReference type="NCBI Taxonomy" id="2594427"/>
    <lineage>
        <taxon>Bacteria</taxon>
        <taxon>Bacillati</taxon>
        <taxon>Bacillota</taxon>
        <taxon>Clostridia</taxon>
        <taxon>Eubacteriales</taxon>
        <taxon>Eubacteriaceae</taxon>
        <taxon>Pseudoramibacter</taxon>
    </lineage>
</organism>
<dbReference type="GO" id="GO:0016491">
    <property type="term" value="F:oxidoreductase activity"/>
    <property type="evidence" value="ECO:0007669"/>
    <property type="project" value="UniProtKB-KW"/>
</dbReference>
<dbReference type="CDD" id="cd02151">
    <property type="entry name" value="nitroreductase"/>
    <property type="match status" value="1"/>
</dbReference>
<dbReference type="Pfam" id="PF00881">
    <property type="entry name" value="Nitroreductase"/>
    <property type="match status" value="2"/>
</dbReference>
<evidence type="ECO:0000256" key="4">
    <source>
        <dbReference type="ARBA" id="ARBA00022643"/>
    </source>
</evidence>
<dbReference type="Gene3D" id="3.40.109.10">
    <property type="entry name" value="NADH Oxidase"/>
    <property type="match status" value="1"/>
</dbReference>
<dbReference type="InterPro" id="IPR000415">
    <property type="entry name" value="Nitroreductase-like"/>
</dbReference>
<dbReference type="EMBL" id="VOGB01000003">
    <property type="protein sequence ID" value="MQM72164.1"/>
    <property type="molecule type" value="Genomic_DNA"/>
</dbReference>
<feature type="domain" description="Nitroreductase" evidence="7">
    <location>
        <begin position="67"/>
        <end position="152"/>
    </location>
</feature>
<comment type="cofactor">
    <cofactor evidence="1">
        <name>FMN</name>
        <dbReference type="ChEBI" id="CHEBI:58210"/>
    </cofactor>
</comment>
<feature type="domain" description="Nitroreductase" evidence="7">
    <location>
        <begin position="10"/>
        <end position="60"/>
    </location>
</feature>
<evidence type="ECO:0000313" key="8">
    <source>
        <dbReference type="EMBL" id="MQM72164.1"/>
    </source>
</evidence>
<dbReference type="PANTHER" id="PTHR43673:SF2">
    <property type="entry name" value="NITROREDUCTASE"/>
    <property type="match status" value="1"/>
</dbReference>
<evidence type="ECO:0000256" key="5">
    <source>
        <dbReference type="ARBA" id="ARBA00023002"/>
    </source>
</evidence>
<dbReference type="AlphaFoldDB" id="A0A6L5GPL1"/>
<keyword evidence="5" id="KW-0560">Oxidoreductase</keyword>
<keyword evidence="3" id="KW-0285">Flavoprotein</keyword>
<accession>A0A6L5GPL1</accession>
<reference evidence="8" key="1">
    <citation type="journal article" date="2020" name="Appl. Environ. Microbiol.">
        <title>Medium-Chain Fatty Acid Synthesis by 'Candidatus Weimeria bifida' gen. nov., sp. nov., and 'Candidatus Pseudoramibacter fermentans' sp. nov.</title>
        <authorList>
            <person name="Scarborough M.J."/>
            <person name="Myers K.S."/>
            <person name="Donohue T.J."/>
            <person name="Noguera D.R."/>
        </authorList>
    </citation>
    <scope>NUCLEOTIDE SEQUENCE</scope>
    <source>
        <strain evidence="8">EUB1.1</strain>
    </source>
</reference>
<dbReference type="Proteomes" id="UP000473648">
    <property type="component" value="Unassembled WGS sequence"/>
</dbReference>
<evidence type="ECO:0000256" key="6">
    <source>
        <dbReference type="SAM" id="MobiDB-lite"/>
    </source>
</evidence>
<evidence type="ECO:0000256" key="2">
    <source>
        <dbReference type="ARBA" id="ARBA00007118"/>
    </source>
</evidence>
<keyword evidence="4" id="KW-0288">FMN</keyword>
<sequence length="176" mass="19386">MNDLLKCMSARRSVRAYADRDIADADLDAILKAGRLGPSGKGIYPYDFIVIRDPETIQKLVGCRKGGAKMLTTAKAAIAVLGDENRSDTWIEDDAVAMTQMHLMASYLGLGSCWLQIRLRPSDVEGKSAEDYAREVLGFPVNNRLEAILALGPIDEAPEDHDPEALNDDVIHTEKW</sequence>
<proteinExistence type="inferred from homology"/>
<dbReference type="InterPro" id="IPR029479">
    <property type="entry name" value="Nitroreductase"/>
</dbReference>
<protein>
    <submittedName>
        <fullName evidence="8">Nitroreductase</fullName>
    </submittedName>
</protein>
<name>A0A6L5GPL1_9FIRM</name>
<evidence type="ECO:0000256" key="3">
    <source>
        <dbReference type="ARBA" id="ARBA00022630"/>
    </source>
</evidence>
<evidence type="ECO:0000313" key="9">
    <source>
        <dbReference type="Proteomes" id="UP000473648"/>
    </source>
</evidence>
<evidence type="ECO:0000256" key="1">
    <source>
        <dbReference type="ARBA" id="ARBA00001917"/>
    </source>
</evidence>
<comment type="similarity">
    <text evidence="2">Belongs to the nitroreductase family.</text>
</comment>